<dbReference type="EMBL" id="ML977561">
    <property type="protein sequence ID" value="KAF2005825.1"/>
    <property type="molecule type" value="Genomic_DNA"/>
</dbReference>
<dbReference type="InterPro" id="IPR002523">
    <property type="entry name" value="MgTranspt_CorA/ZnTranspt_ZntB"/>
</dbReference>
<keyword evidence="1" id="KW-0812">Transmembrane</keyword>
<reference evidence="2" key="1">
    <citation type="journal article" date="2020" name="Stud. Mycol.">
        <title>101 Dothideomycetes genomes: a test case for predicting lifestyles and emergence of pathogens.</title>
        <authorList>
            <person name="Haridas S."/>
            <person name="Albert R."/>
            <person name="Binder M."/>
            <person name="Bloem J."/>
            <person name="Labutti K."/>
            <person name="Salamov A."/>
            <person name="Andreopoulos B."/>
            <person name="Baker S."/>
            <person name="Barry K."/>
            <person name="Bills G."/>
            <person name="Bluhm B."/>
            <person name="Cannon C."/>
            <person name="Castanera R."/>
            <person name="Culley D."/>
            <person name="Daum C."/>
            <person name="Ezra D."/>
            <person name="Gonzalez J."/>
            <person name="Henrissat B."/>
            <person name="Kuo A."/>
            <person name="Liang C."/>
            <person name="Lipzen A."/>
            <person name="Lutzoni F."/>
            <person name="Magnuson J."/>
            <person name="Mondo S."/>
            <person name="Nolan M."/>
            <person name="Ohm R."/>
            <person name="Pangilinan J."/>
            <person name="Park H.-J."/>
            <person name="Ramirez L."/>
            <person name="Alfaro M."/>
            <person name="Sun H."/>
            <person name="Tritt A."/>
            <person name="Yoshinaga Y."/>
            <person name="Zwiers L.-H."/>
            <person name="Turgeon B."/>
            <person name="Goodwin S."/>
            <person name="Spatafora J."/>
            <person name="Crous P."/>
            <person name="Grigoriev I."/>
        </authorList>
    </citation>
    <scope>NUCLEOTIDE SEQUENCE</scope>
    <source>
        <strain evidence="2">CBS 123094</strain>
    </source>
</reference>
<feature type="transmembrane region" description="Helical" evidence="1">
    <location>
        <begin position="59"/>
        <end position="85"/>
    </location>
</feature>
<evidence type="ECO:0000313" key="3">
    <source>
        <dbReference type="Proteomes" id="UP000799779"/>
    </source>
</evidence>
<evidence type="ECO:0000256" key="1">
    <source>
        <dbReference type="SAM" id="Phobius"/>
    </source>
</evidence>
<sequence length="109" mass="12325">MDHHAERVQEKIMLVFTVVTTIFLPLSFMSSFFALQIAAFPRDSVSGQVNRPIEKLLRYFVGISLSISILLILIAFNVQVLAIVWDTLRSEHMVGLAIRLTKLLPDSPK</sequence>
<feature type="transmembrane region" description="Helical" evidence="1">
    <location>
        <begin position="12"/>
        <end position="39"/>
    </location>
</feature>
<dbReference type="OrthoDB" id="341259at2759"/>
<dbReference type="Proteomes" id="UP000799779">
    <property type="component" value="Unassembled WGS sequence"/>
</dbReference>
<organism evidence="2 3">
    <name type="scientific">Amniculicola lignicola CBS 123094</name>
    <dbReference type="NCBI Taxonomy" id="1392246"/>
    <lineage>
        <taxon>Eukaryota</taxon>
        <taxon>Fungi</taxon>
        <taxon>Dikarya</taxon>
        <taxon>Ascomycota</taxon>
        <taxon>Pezizomycotina</taxon>
        <taxon>Dothideomycetes</taxon>
        <taxon>Pleosporomycetidae</taxon>
        <taxon>Pleosporales</taxon>
        <taxon>Amniculicolaceae</taxon>
        <taxon>Amniculicola</taxon>
    </lineage>
</organism>
<accession>A0A6A5X1P9</accession>
<dbReference type="GO" id="GO:0016020">
    <property type="term" value="C:membrane"/>
    <property type="evidence" value="ECO:0007669"/>
    <property type="project" value="InterPro"/>
</dbReference>
<dbReference type="AlphaFoldDB" id="A0A6A5X1P9"/>
<gene>
    <name evidence="2" type="ORF">P154DRAFT_570556</name>
</gene>
<dbReference type="GO" id="GO:0046873">
    <property type="term" value="F:metal ion transmembrane transporter activity"/>
    <property type="evidence" value="ECO:0007669"/>
    <property type="project" value="InterPro"/>
</dbReference>
<evidence type="ECO:0000313" key="2">
    <source>
        <dbReference type="EMBL" id="KAF2005825.1"/>
    </source>
</evidence>
<keyword evidence="1" id="KW-1133">Transmembrane helix</keyword>
<keyword evidence="1" id="KW-0472">Membrane</keyword>
<evidence type="ECO:0008006" key="4">
    <source>
        <dbReference type="Google" id="ProtNLM"/>
    </source>
</evidence>
<keyword evidence="3" id="KW-1185">Reference proteome</keyword>
<dbReference type="Gene3D" id="1.20.58.340">
    <property type="entry name" value="Magnesium transport protein CorA, transmembrane region"/>
    <property type="match status" value="1"/>
</dbReference>
<name>A0A6A5X1P9_9PLEO</name>
<protein>
    <recommendedName>
        <fullName evidence="4">CSC1/OSCA1-like 7TM region domain-containing protein</fullName>
    </recommendedName>
</protein>
<dbReference type="Pfam" id="PF01544">
    <property type="entry name" value="CorA"/>
    <property type="match status" value="1"/>
</dbReference>
<proteinExistence type="predicted"/>